<dbReference type="AlphaFoldDB" id="A0A8H5HV49"/>
<evidence type="ECO:0008006" key="3">
    <source>
        <dbReference type="Google" id="ProtNLM"/>
    </source>
</evidence>
<dbReference type="Gene3D" id="3.80.10.10">
    <property type="entry name" value="Ribonuclease Inhibitor"/>
    <property type="match status" value="1"/>
</dbReference>
<organism evidence="1 2">
    <name type="scientific">Collybiopsis confluens</name>
    <dbReference type="NCBI Taxonomy" id="2823264"/>
    <lineage>
        <taxon>Eukaryota</taxon>
        <taxon>Fungi</taxon>
        <taxon>Dikarya</taxon>
        <taxon>Basidiomycota</taxon>
        <taxon>Agaricomycotina</taxon>
        <taxon>Agaricomycetes</taxon>
        <taxon>Agaricomycetidae</taxon>
        <taxon>Agaricales</taxon>
        <taxon>Marasmiineae</taxon>
        <taxon>Omphalotaceae</taxon>
        <taxon>Collybiopsis</taxon>
    </lineage>
</organism>
<keyword evidence="2" id="KW-1185">Reference proteome</keyword>
<dbReference type="InterPro" id="IPR032675">
    <property type="entry name" value="LRR_dom_sf"/>
</dbReference>
<name>A0A8H5HV49_9AGAR</name>
<evidence type="ECO:0000313" key="1">
    <source>
        <dbReference type="EMBL" id="KAF5390062.1"/>
    </source>
</evidence>
<comment type="caution">
    <text evidence="1">The sequence shown here is derived from an EMBL/GenBank/DDBJ whole genome shotgun (WGS) entry which is preliminary data.</text>
</comment>
<gene>
    <name evidence="1" type="ORF">D9757_003771</name>
</gene>
<dbReference type="OrthoDB" id="3070253at2759"/>
<reference evidence="1 2" key="1">
    <citation type="journal article" date="2020" name="ISME J.">
        <title>Uncovering the hidden diversity of litter-decomposition mechanisms in mushroom-forming fungi.</title>
        <authorList>
            <person name="Floudas D."/>
            <person name="Bentzer J."/>
            <person name="Ahren D."/>
            <person name="Johansson T."/>
            <person name="Persson P."/>
            <person name="Tunlid A."/>
        </authorList>
    </citation>
    <scope>NUCLEOTIDE SEQUENCE [LARGE SCALE GENOMIC DNA]</scope>
    <source>
        <strain evidence="1 2">CBS 406.79</strain>
    </source>
</reference>
<dbReference type="EMBL" id="JAACJN010000017">
    <property type="protein sequence ID" value="KAF5390062.1"/>
    <property type="molecule type" value="Genomic_DNA"/>
</dbReference>
<dbReference type="Proteomes" id="UP000518752">
    <property type="component" value="Unassembled WGS sequence"/>
</dbReference>
<accession>A0A8H5HV49</accession>
<proteinExistence type="predicted"/>
<dbReference type="SUPFAM" id="SSF52047">
    <property type="entry name" value="RNI-like"/>
    <property type="match status" value="1"/>
</dbReference>
<protein>
    <recommendedName>
        <fullName evidence="3">F-box domain-containing protein</fullName>
    </recommendedName>
</protein>
<sequence>MINHNQSIIHVVCFLPTTDQILPAAAGAAISCIKSRRQVFYLASSAIMLEYPLPNELIECILDNLYSDRDTLLNCALVGRAWVTTSQKGIFQRIVLDAPNSHHEDYVQLTHDFLAANERLVDLFDDKPHLTKFVKTLELRQYEKPSRTRDARELQQALQISTANVIRRLSDITNLSIFRLTWSNLNDTLKDALVQAFSAPLLTRVSLSLVAIPTFAELASLLTRVKLLKVLKITFLACHNWDIPPPAAPAENCVPPRSIHLNELVHFHLVNIRAFTAWFMQDYCPFELSNLQTLELHRSATFDYQGTAFMLEYIGANLKELELQGPYRNHPDFNVVHFGYTPNLESVRLISVQQTDSLSPVPFIQSLFEPLLNPSRNKFSLKRLTIDLNIDHVDPMDAHHQWDMWMLLINCLPNQSFRYWRM</sequence>
<evidence type="ECO:0000313" key="2">
    <source>
        <dbReference type="Proteomes" id="UP000518752"/>
    </source>
</evidence>